<proteinExistence type="predicted"/>
<reference evidence="1" key="2">
    <citation type="submission" date="2022-06" db="UniProtKB">
        <authorList>
            <consortium name="EnsemblMetazoa"/>
        </authorList>
    </citation>
    <scope>IDENTIFICATION</scope>
</reference>
<protein>
    <submittedName>
        <fullName evidence="1">Uncharacterized protein</fullName>
    </submittedName>
</protein>
<evidence type="ECO:0000313" key="2">
    <source>
        <dbReference type="Proteomes" id="UP000024404"/>
    </source>
</evidence>
<dbReference type="EMBL" id="CMVM020000326">
    <property type="status" value="NOT_ANNOTATED_CDS"/>
    <property type="molecule type" value="Genomic_DNA"/>
</dbReference>
<dbReference type="AlphaFoldDB" id="A0A8R1XKR6"/>
<accession>A0A8R1XKR6</accession>
<sequence>MFGSNKSAIKEVPKQKRNNYFTVDRKTQCLAIYQLYLISEVKNTVADDDCVKVYVCVKSCKENFQLKSFGIGIFI</sequence>
<organism evidence="1 2">
    <name type="scientific">Onchocerca volvulus</name>
    <dbReference type="NCBI Taxonomy" id="6282"/>
    <lineage>
        <taxon>Eukaryota</taxon>
        <taxon>Metazoa</taxon>
        <taxon>Ecdysozoa</taxon>
        <taxon>Nematoda</taxon>
        <taxon>Chromadorea</taxon>
        <taxon>Rhabditida</taxon>
        <taxon>Spirurina</taxon>
        <taxon>Spiruromorpha</taxon>
        <taxon>Filarioidea</taxon>
        <taxon>Onchocercidae</taxon>
        <taxon>Onchocerca</taxon>
    </lineage>
</organism>
<name>A0A8R1XKR6_ONCVO</name>
<evidence type="ECO:0000313" key="1">
    <source>
        <dbReference type="EnsemblMetazoa" id="OVOC10197.1"/>
    </source>
</evidence>
<reference evidence="2" key="1">
    <citation type="submission" date="2013-10" db="EMBL/GenBank/DDBJ databases">
        <title>Genome sequencing of Onchocerca volvulus.</title>
        <authorList>
            <person name="Cotton J."/>
            <person name="Tsai J."/>
            <person name="Stanley E."/>
            <person name="Tracey A."/>
            <person name="Holroyd N."/>
            <person name="Lustigman S."/>
            <person name="Berriman M."/>
        </authorList>
    </citation>
    <scope>NUCLEOTIDE SEQUENCE</scope>
</reference>
<dbReference type="EnsemblMetazoa" id="OVOC10197.1">
    <property type="protein sequence ID" value="OVOC10197.1"/>
    <property type="gene ID" value="WBGene00247006"/>
</dbReference>
<dbReference type="Proteomes" id="UP000024404">
    <property type="component" value="Unassembled WGS sequence"/>
</dbReference>
<keyword evidence="2" id="KW-1185">Reference proteome</keyword>